<dbReference type="Proteomes" id="UP000237631">
    <property type="component" value="Unassembled WGS sequence"/>
</dbReference>
<evidence type="ECO:0000259" key="5">
    <source>
        <dbReference type="PROSITE" id="PS51192"/>
    </source>
</evidence>
<evidence type="ECO:0000259" key="6">
    <source>
        <dbReference type="PROSITE" id="PS51194"/>
    </source>
</evidence>
<proteinExistence type="predicted"/>
<feature type="compositionally biased region" description="Acidic residues" evidence="4">
    <location>
        <begin position="903"/>
        <end position="913"/>
    </location>
</feature>
<evidence type="ECO:0000256" key="2">
    <source>
        <dbReference type="ARBA" id="ARBA00022801"/>
    </source>
</evidence>
<dbReference type="PROSITE" id="PS51192">
    <property type="entry name" value="HELICASE_ATP_BIND_1"/>
    <property type="match status" value="1"/>
</dbReference>
<dbReference type="InterPro" id="IPR000330">
    <property type="entry name" value="SNF2_N"/>
</dbReference>
<dbReference type="Gene3D" id="3.40.50.10810">
    <property type="entry name" value="Tandem AAA-ATPase domain"/>
    <property type="match status" value="2"/>
</dbReference>
<reference evidence="8" key="1">
    <citation type="journal article" date="2017" name="bioRxiv">
        <title>Conservation of a gene cluster reveals novel cercosporin biosynthetic mechanisms and extends production to the genus Colletotrichum.</title>
        <authorList>
            <person name="de Jonge R."/>
            <person name="Ebert M.K."/>
            <person name="Huitt-Roehl C.R."/>
            <person name="Pal P."/>
            <person name="Suttle J.C."/>
            <person name="Spanner R.E."/>
            <person name="Neubauer J.D."/>
            <person name="Jurick W.M.II."/>
            <person name="Stott K.A."/>
            <person name="Secor G.A."/>
            <person name="Thomma B.P.H.J."/>
            <person name="Van de Peer Y."/>
            <person name="Townsend C.A."/>
            <person name="Bolton M.D."/>
        </authorList>
    </citation>
    <scope>NUCLEOTIDE SEQUENCE [LARGE SCALE GENOMIC DNA]</scope>
    <source>
        <strain evidence="8">CBS538.71</strain>
    </source>
</reference>
<dbReference type="PANTHER" id="PTHR45626">
    <property type="entry name" value="TRANSCRIPTION TERMINATION FACTOR 2-RELATED"/>
    <property type="match status" value="1"/>
</dbReference>
<keyword evidence="2" id="KW-0378">Hydrolase</keyword>
<feature type="region of interest" description="Disordered" evidence="4">
    <location>
        <begin position="900"/>
        <end position="954"/>
    </location>
</feature>
<dbReference type="STRING" id="357750.A0A2S6BVD9"/>
<keyword evidence="3" id="KW-0067">ATP-binding</keyword>
<dbReference type="InterPro" id="IPR014001">
    <property type="entry name" value="Helicase_ATP-bd"/>
</dbReference>
<keyword evidence="1" id="KW-0547">Nucleotide-binding</keyword>
<dbReference type="InterPro" id="IPR027417">
    <property type="entry name" value="P-loop_NTPase"/>
</dbReference>
<dbReference type="PANTHER" id="PTHR45626:SF14">
    <property type="entry name" value="ATP-DEPENDENT DNA HELICASE (EUROFUNG)"/>
    <property type="match status" value="1"/>
</dbReference>
<dbReference type="InterPro" id="IPR001650">
    <property type="entry name" value="Helicase_C-like"/>
</dbReference>
<dbReference type="InterPro" id="IPR050628">
    <property type="entry name" value="SNF2_RAD54_helicase_TF"/>
</dbReference>
<feature type="domain" description="Helicase C-terminal" evidence="6">
    <location>
        <begin position="719"/>
        <end position="891"/>
    </location>
</feature>
<evidence type="ECO:0008006" key="9">
    <source>
        <dbReference type="Google" id="ProtNLM"/>
    </source>
</evidence>
<dbReference type="Pfam" id="PF00271">
    <property type="entry name" value="Helicase_C"/>
    <property type="match status" value="1"/>
</dbReference>
<dbReference type="OrthoDB" id="448448at2759"/>
<dbReference type="CDD" id="cd18008">
    <property type="entry name" value="DEXDc_SHPRH-like"/>
    <property type="match status" value="1"/>
</dbReference>
<evidence type="ECO:0000256" key="4">
    <source>
        <dbReference type="SAM" id="MobiDB-lite"/>
    </source>
</evidence>
<dbReference type="SUPFAM" id="SSF52540">
    <property type="entry name" value="P-loop containing nucleoside triphosphate hydrolases"/>
    <property type="match status" value="2"/>
</dbReference>
<evidence type="ECO:0000313" key="8">
    <source>
        <dbReference type="Proteomes" id="UP000237631"/>
    </source>
</evidence>
<name>A0A2S6BVD9_9PEZI</name>
<protein>
    <recommendedName>
        <fullName evidence="9">Helicase C-terminal domain-containing protein</fullName>
    </recommendedName>
</protein>
<organism evidence="7 8">
    <name type="scientific">Cercospora berteroae</name>
    <dbReference type="NCBI Taxonomy" id="357750"/>
    <lineage>
        <taxon>Eukaryota</taxon>
        <taxon>Fungi</taxon>
        <taxon>Dikarya</taxon>
        <taxon>Ascomycota</taxon>
        <taxon>Pezizomycotina</taxon>
        <taxon>Dothideomycetes</taxon>
        <taxon>Dothideomycetidae</taxon>
        <taxon>Mycosphaerellales</taxon>
        <taxon>Mycosphaerellaceae</taxon>
        <taxon>Cercospora</taxon>
    </lineage>
</organism>
<dbReference type="InterPro" id="IPR049730">
    <property type="entry name" value="SNF2/RAD54-like_C"/>
</dbReference>
<accession>A0A2S6BVD9</accession>
<dbReference type="Gene3D" id="3.40.50.300">
    <property type="entry name" value="P-loop containing nucleotide triphosphate hydrolases"/>
    <property type="match status" value="1"/>
</dbReference>
<dbReference type="CDD" id="cd18793">
    <property type="entry name" value="SF2_C_SNF"/>
    <property type="match status" value="1"/>
</dbReference>
<dbReference type="GO" id="GO:0005524">
    <property type="term" value="F:ATP binding"/>
    <property type="evidence" value="ECO:0007669"/>
    <property type="project" value="UniProtKB-KW"/>
</dbReference>
<evidence type="ECO:0000313" key="7">
    <source>
        <dbReference type="EMBL" id="PPJ51450.1"/>
    </source>
</evidence>
<dbReference type="EMBL" id="PNEN01001753">
    <property type="protein sequence ID" value="PPJ51450.1"/>
    <property type="molecule type" value="Genomic_DNA"/>
</dbReference>
<dbReference type="AlphaFoldDB" id="A0A2S6BVD9"/>
<comment type="caution">
    <text evidence="7">The sequence shown here is derived from an EMBL/GenBank/DDBJ whole genome shotgun (WGS) entry which is preliminary data.</text>
</comment>
<keyword evidence="8" id="KW-1185">Reference proteome</keyword>
<dbReference type="SMART" id="SM00487">
    <property type="entry name" value="DEXDc"/>
    <property type="match status" value="1"/>
</dbReference>
<dbReference type="PROSITE" id="PS51194">
    <property type="entry name" value="HELICASE_CTER"/>
    <property type="match status" value="1"/>
</dbReference>
<dbReference type="Pfam" id="PF00176">
    <property type="entry name" value="SNF2-rel_dom"/>
    <property type="match status" value="1"/>
</dbReference>
<evidence type="ECO:0000256" key="1">
    <source>
        <dbReference type="ARBA" id="ARBA00022741"/>
    </source>
</evidence>
<evidence type="ECO:0000256" key="3">
    <source>
        <dbReference type="ARBA" id="ARBA00022840"/>
    </source>
</evidence>
<dbReference type="GO" id="GO:0005634">
    <property type="term" value="C:nucleus"/>
    <property type="evidence" value="ECO:0007669"/>
    <property type="project" value="TreeGrafter"/>
</dbReference>
<gene>
    <name evidence="7" type="ORF">CBER1_09168</name>
</gene>
<dbReference type="GO" id="GO:0006281">
    <property type="term" value="P:DNA repair"/>
    <property type="evidence" value="ECO:0007669"/>
    <property type="project" value="TreeGrafter"/>
</dbReference>
<feature type="domain" description="Helicase ATP-binding" evidence="5">
    <location>
        <begin position="266"/>
        <end position="489"/>
    </location>
</feature>
<sequence length="954" mass="108437">MATLNDKTNWKASLQIRWRKDEGHRLLDKVFRTYGTVRPPHEVAPLKPGSAAKWDVIYEKLKTKTDEAPGWLDNFARWKYRRDIAVAQGDLLDLEDAWTFTARVNADKDLDDADYEVDSADNDNELGPSEDEKNAAVKAASDAKKAYEEALETLDDDSDLLDDFDAEFERLNAIAFEIVSRFEAAEERKRRGRRKLSPNEKYEKQTEECIKYINAGARMAQHDPEKASPYALSENDIIQELETLPQSDGTMFKLRPHQKDGVGRLEHLESEFRGWILADEPGLGKTPQVVALVLRSPPGTLLVVPKALLEMWQAEFQRAPSCKVVTYYGEGKKNISLDQLRSAHVVLTTYETMASEGTDLLNAEEDWHLIRQGCTSKLVKLTKPQLKARKTKEKAIAKGKLANTLPPLVDDEYEQRPLNPARPKGKLYVVNWHRVVLEEAHKIKGRLTGTSMAAAKLGQNAKYKGCITGTPFQNDYTDFYSMLRFLGIEPFNRWKLFKKCFIRPSTSGPGSSLSKPLTDDLELALIGTRRCLTVRRTKDQMFANERITGLLGLSLNNIFVRLNGESQKAQDKIMDLWSLPHMRTYGGVKRGKLLFKAFAHALLQAINPNLVNAKYGDLGDDDGHGDDVTEQLGEDGFLTEDQKLLGKAVKESQRSELGRYRQLPDDKTGTSYAERRDQFIVKMDKDGTYHSEVIDTAVEHIDATIKNEEADAKAQPTAHLAEIYRLYGKIIVFCAYLCGNDALKLALKKRGIEVYELNGFTTDADRIRILREFEELDERGHEKDQTDPSIRAGTTKVLLASPRIAAEGLNLKKASHVFFLGPHWNPFVEVQSYHRCYRIGQIRKVTVYWIAAKDSLHDRVHRIAMGKRQKEVSMMADKRLAENADKIANMTAAELRVRIDEAGGNEDDDDEDEIAARRRGRTQRSEDWDESDEDWENEFDDEFEENFGDEDLRN</sequence>
<dbReference type="InterPro" id="IPR038718">
    <property type="entry name" value="SNF2-like_sf"/>
</dbReference>
<dbReference type="SMART" id="SM00490">
    <property type="entry name" value="HELICc"/>
    <property type="match status" value="1"/>
</dbReference>
<dbReference type="GO" id="GO:0008094">
    <property type="term" value="F:ATP-dependent activity, acting on DNA"/>
    <property type="evidence" value="ECO:0007669"/>
    <property type="project" value="TreeGrafter"/>
</dbReference>
<dbReference type="GO" id="GO:0016787">
    <property type="term" value="F:hydrolase activity"/>
    <property type="evidence" value="ECO:0007669"/>
    <property type="project" value="UniProtKB-KW"/>
</dbReference>
<feature type="compositionally biased region" description="Acidic residues" evidence="4">
    <location>
        <begin position="927"/>
        <end position="954"/>
    </location>
</feature>